<accession>A0A8X6IYK7</accession>
<dbReference type="AlphaFoldDB" id="A0A8X6IYK7"/>
<comment type="caution">
    <text evidence="1">The sequence shown here is derived from an EMBL/GenBank/DDBJ whole genome shotgun (WGS) entry which is preliminary data.</text>
</comment>
<reference evidence="1" key="1">
    <citation type="submission" date="2020-07" db="EMBL/GenBank/DDBJ databases">
        <title>Multicomponent nature underlies the extraordinary mechanical properties of spider dragline silk.</title>
        <authorList>
            <person name="Kono N."/>
            <person name="Nakamura H."/>
            <person name="Mori M."/>
            <person name="Yoshida Y."/>
            <person name="Ohtoshi R."/>
            <person name="Malay A.D."/>
            <person name="Moran D.A.P."/>
            <person name="Tomita M."/>
            <person name="Numata K."/>
            <person name="Arakawa K."/>
        </authorList>
    </citation>
    <scope>NUCLEOTIDE SEQUENCE</scope>
</reference>
<sequence length="88" mass="10281">MKPEKDKVACGNECESSWRKAHMVSIRRCRGQPAERPSQIRPLLSQPCHLWIWLSSSSSSVVVNKRKLKKFVWEIRLRIAKTNTGMRF</sequence>
<keyword evidence="2" id="KW-1185">Reference proteome</keyword>
<organism evidence="1 2">
    <name type="scientific">Trichonephila clavata</name>
    <name type="common">Joro spider</name>
    <name type="synonym">Nephila clavata</name>
    <dbReference type="NCBI Taxonomy" id="2740835"/>
    <lineage>
        <taxon>Eukaryota</taxon>
        <taxon>Metazoa</taxon>
        <taxon>Ecdysozoa</taxon>
        <taxon>Arthropoda</taxon>
        <taxon>Chelicerata</taxon>
        <taxon>Arachnida</taxon>
        <taxon>Araneae</taxon>
        <taxon>Araneomorphae</taxon>
        <taxon>Entelegynae</taxon>
        <taxon>Araneoidea</taxon>
        <taxon>Nephilidae</taxon>
        <taxon>Trichonephila</taxon>
    </lineage>
</organism>
<dbReference type="EMBL" id="BMAO01007094">
    <property type="protein sequence ID" value="GFR13620.1"/>
    <property type="molecule type" value="Genomic_DNA"/>
</dbReference>
<name>A0A8X6IYK7_TRICU</name>
<evidence type="ECO:0000313" key="2">
    <source>
        <dbReference type="Proteomes" id="UP000887116"/>
    </source>
</evidence>
<evidence type="ECO:0000313" key="1">
    <source>
        <dbReference type="EMBL" id="GFR13620.1"/>
    </source>
</evidence>
<proteinExistence type="predicted"/>
<gene>
    <name evidence="1" type="ORF">TNCT_348371</name>
</gene>
<dbReference type="Proteomes" id="UP000887116">
    <property type="component" value="Unassembled WGS sequence"/>
</dbReference>
<protein>
    <submittedName>
        <fullName evidence="1">Uncharacterized protein</fullName>
    </submittedName>
</protein>